<feature type="transmembrane region" description="Helical" evidence="6">
    <location>
        <begin position="295"/>
        <end position="313"/>
    </location>
</feature>
<feature type="transmembrane region" description="Helical" evidence="6">
    <location>
        <begin position="31"/>
        <end position="56"/>
    </location>
</feature>
<dbReference type="InterPro" id="IPR017452">
    <property type="entry name" value="GPCR_Rhodpsn_7TM"/>
</dbReference>
<evidence type="ECO:0000256" key="6">
    <source>
        <dbReference type="SAM" id="Phobius"/>
    </source>
</evidence>
<evidence type="ECO:0000313" key="8">
    <source>
        <dbReference type="EMBL" id="KAL0952810.1"/>
    </source>
</evidence>
<dbReference type="Gene3D" id="1.20.1070.10">
    <property type="entry name" value="Rhodopsin 7-helix transmembrane proteins"/>
    <property type="match status" value="1"/>
</dbReference>
<name>A0ABR3JCG5_9AGAR</name>
<dbReference type="PANTHER" id="PTHR23112:SF37">
    <property type="entry name" value="G PROTEIN-COUPLED RECEPTOR GPR1"/>
    <property type="match status" value="1"/>
</dbReference>
<reference evidence="9" key="1">
    <citation type="submission" date="2024-06" db="EMBL/GenBank/DDBJ databases">
        <title>Multi-omics analyses provide insights into the biosynthesis of the anticancer antibiotic pleurotin in Hohenbuehelia grisea.</title>
        <authorList>
            <person name="Weaver J.A."/>
            <person name="Alberti F."/>
        </authorList>
    </citation>
    <scope>NUCLEOTIDE SEQUENCE [LARGE SCALE GENOMIC DNA]</scope>
    <source>
        <strain evidence="9">T-177</strain>
    </source>
</reference>
<feature type="transmembrane region" description="Helical" evidence="6">
    <location>
        <begin position="206"/>
        <end position="226"/>
    </location>
</feature>
<feature type="domain" description="G-protein coupled receptors family 1 profile" evidence="7">
    <location>
        <begin position="48"/>
        <end position="313"/>
    </location>
</feature>
<dbReference type="Proteomes" id="UP001556367">
    <property type="component" value="Unassembled WGS sequence"/>
</dbReference>
<feature type="transmembrane region" description="Helical" evidence="6">
    <location>
        <begin position="120"/>
        <end position="144"/>
    </location>
</feature>
<feature type="transmembrane region" description="Helical" evidence="6">
    <location>
        <begin position="264"/>
        <end position="283"/>
    </location>
</feature>
<evidence type="ECO:0000256" key="1">
    <source>
        <dbReference type="ARBA" id="ARBA00004141"/>
    </source>
</evidence>
<evidence type="ECO:0000259" key="7">
    <source>
        <dbReference type="PROSITE" id="PS50262"/>
    </source>
</evidence>
<comment type="subcellular location">
    <subcellularLocation>
        <location evidence="1">Membrane</location>
        <topology evidence="1">Multi-pass membrane protein</topology>
    </subcellularLocation>
</comment>
<keyword evidence="4 6" id="KW-0472">Membrane</keyword>
<feature type="region of interest" description="Disordered" evidence="5">
    <location>
        <begin position="478"/>
        <end position="523"/>
    </location>
</feature>
<evidence type="ECO:0000256" key="2">
    <source>
        <dbReference type="ARBA" id="ARBA00022692"/>
    </source>
</evidence>
<accession>A0ABR3JCG5</accession>
<dbReference type="PROSITE" id="PS50262">
    <property type="entry name" value="G_PROTEIN_RECEP_F1_2"/>
    <property type="match status" value="1"/>
</dbReference>
<keyword evidence="2 6" id="KW-0812">Transmembrane</keyword>
<comment type="caution">
    <text evidence="8">The sequence shown here is derived from an EMBL/GenBank/DDBJ whole genome shotgun (WGS) entry which is preliminary data.</text>
</comment>
<feature type="transmembrane region" description="Helical" evidence="6">
    <location>
        <begin position="151"/>
        <end position="173"/>
    </location>
</feature>
<evidence type="ECO:0000256" key="4">
    <source>
        <dbReference type="ARBA" id="ARBA00023136"/>
    </source>
</evidence>
<evidence type="ECO:0000256" key="5">
    <source>
        <dbReference type="SAM" id="MobiDB-lite"/>
    </source>
</evidence>
<keyword evidence="9" id="KW-1185">Reference proteome</keyword>
<gene>
    <name evidence="8" type="ORF">HGRIS_007035</name>
</gene>
<sequence>MFDVTTPDGSWALPNGKEFVLRVIYSSASSAGATVVLVAACISLVPVVGLLAIIFYSTYKTRNSREKNLFVHTHAAAYVISLLFCNLVQCISTLMNAHWIHKGAVEYGRMCEVQAFLKQFSNVGMAVWTLAIAINTFCVLFLRLELQLRVILWLTLTAGWFGISAIVISGPTFSDTDLKGPFYGISGSWCSISLVHRNARFFLDYFLVYLSLLSSFVMYTLVYLRLRGNIVTNGWRVWFRKTSDGGRWLGSTSNESLVTAKRMLLYPVVYCLMILPVAITRIYSSAVSMVTYELSVFSATLFMLSGFVNVVLFTTTRRILPPNTLPPFLGRYSIFRSLSADSPVEPEPEPSDSDSIFDHQTKTYKRSPFSIYLNNLQTRQLSTEPTMFSDMMYMSPVELRSPCPLLSDQEIANRHESLRTNASTLSYTPSFLQAPAGAMQVLVRTESSTMLHPAARADSLALEPYENRRAIDEFTRVNGTVTRDARPASPVPRLPQPYHTPAQNLSDQQRPTDREDEQQYPHA</sequence>
<dbReference type="PANTHER" id="PTHR23112">
    <property type="entry name" value="G PROTEIN-COUPLED RECEPTOR 157-RELATED"/>
    <property type="match status" value="1"/>
</dbReference>
<dbReference type="EMBL" id="JASNQZ010000010">
    <property type="protein sequence ID" value="KAL0952810.1"/>
    <property type="molecule type" value="Genomic_DNA"/>
</dbReference>
<evidence type="ECO:0000313" key="9">
    <source>
        <dbReference type="Proteomes" id="UP001556367"/>
    </source>
</evidence>
<keyword evidence="3 6" id="KW-1133">Transmembrane helix</keyword>
<organism evidence="8 9">
    <name type="scientific">Hohenbuehelia grisea</name>
    <dbReference type="NCBI Taxonomy" id="104357"/>
    <lineage>
        <taxon>Eukaryota</taxon>
        <taxon>Fungi</taxon>
        <taxon>Dikarya</taxon>
        <taxon>Basidiomycota</taxon>
        <taxon>Agaricomycotina</taxon>
        <taxon>Agaricomycetes</taxon>
        <taxon>Agaricomycetidae</taxon>
        <taxon>Agaricales</taxon>
        <taxon>Pleurotineae</taxon>
        <taxon>Pleurotaceae</taxon>
        <taxon>Hohenbuehelia</taxon>
    </lineage>
</organism>
<feature type="compositionally biased region" description="Basic and acidic residues" evidence="5">
    <location>
        <begin position="510"/>
        <end position="523"/>
    </location>
</feature>
<evidence type="ECO:0000256" key="3">
    <source>
        <dbReference type="ARBA" id="ARBA00022989"/>
    </source>
</evidence>
<protein>
    <recommendedName>
        <fullName evidence="7">G-protein coupled receptors family 1 profile domain-containing protein</fullName>
    </recommendedName>
</protein>
<proteinExistence type="predicted"/>
<feature type="transmembrane region" description="Helical" evidence="6">
    <location>
        <begin position="77"/>
        <end position="100"/>
    </location>
</feature>